<feature type="region of interest" description="Disordered" evidence="1">
    <location>
        <begin position="137"/>
        <end position="183"/>
    </location>
</feature>
<dbReference type="InterPro" id="IPR022134">
    <property type="entry name" value="DUF3667"/>
</dbReference>
<feature type="transmembrane region" description="Helical" evidence="2">
    <location>
        <begin position="290"/>
        <end position="313"/>
    </location>
</feature>
<feature type="transmembrane region" description="Helical" evidence="2">
    <location>
        <begin position="334"/>
        <end position="357"/>
    </location>
</feature>
<dbReference type="EMBL" id="QFOD01000001">
    <property type="protein sequence ID" value="PZP36755.1"/>
    <property type="molecule type" value="Genomic_DNA"/>
</dbReference>
<proteinExistence type="predicted"/>
<keyword evidence="2" id="KW-0472">Membrane</keyword>
<feature type="compositionally biased region" description="Low complexity" evidence="1">
    <location>
        <begin position="144"/>
        <end position="167"/>
    </location>
</feature>
<dbReference type="Proteomes" id="UP000249633">
    <property type="component" value="Unassembled WGS sequence"/>
</dbReference>
<evidence type="ECO:0000313" key="3">
    <source>
        <dbReference type="EMBL" id="PZP36755.1"/>
    </source>
</evidence>
<keyword evidence="2" id="KW-1133">Transmembrane helix</keyword>
<organism evidence="3 4">
    <name type="scientific">Roseateles depolymerans</name>
    <dbReference type="NCBI Taxonomy" id="76731"/>
    <lineage>
        <taxon>Bacteria</taxon>
        <taxon>Pseudomonadati</taxon>
        <taxon>Pseudomonadota</taxon>
        <taxon>Betaproteobacteria</taxon>
        <taxon>Burkholderiales</taxon>
        <taxon>Sphaerotilaceae</taxon>
        <taxon>Roseateles</taxon>
    </lineage>
</organism>
<name>A0A2W5DXT3_9BURK</name>
<comment type="caution">
    <text evidence="3">The sequence shown here is derived from an EMBL/GenBank/DDBJ whole genome shotgun (WGS) entry which is preliminary data.</text>
</comment>
<sequence length="360" mass="39468">MSDTEHAHDTPGHAAHGPQSPYCLNCHYTLPRARPRYCGHCGQETDLHPPSVREMLTEYVGHYVAFDGPLWRTLWALVMLPGHLTLAYFHGRRRRYVLPLRVYLSASFLFFVGSHLLTGHKPHIPESEESIVQWDGDGDEAQSAHRAPAASSGAARGGASAAAAAARTQPDNAAETDPAKAVVRETDRAVREGLSKNLRVEHAAASAGSSGCDLQHVNSNCSAGERWLAAQIERAQHMTRAQWEAKLWASAPYAMLAMQPFFASLLLLMFAGSGRRYAEHFVFSLHCHSLWFLALLLVNTGVSGGPVMLAVFWHGMLAMRRVYGLSTRGAFWRGLLLSMGYFMLLALGMILLLGLIATLA</sequence>
<evidence type="ECO:0008006" key="5">
    <source>
        <dbReference type="Google" id="ProtNLM"/>
    </source>
</evidence>
<evidence type="ECO:0000256" key="2">
    <source>
        <dbReference type="SAM" id="Phobius"/>
    </source>
</evidence>
<feature type="transmembrane region" description="Helical" evidence="2">
    <location>
        <begin position="247"/>
        <end position="270"/>
    </location>
</feature>
<dbReference type="AlphaFoldDB" id="A0A2W5DXT3"/>
<evidence type="ECO:0000256" key="1">
    <source>
        <dbReference type="SAM" id="MobiDB-lite"/>
    </source>
</evidence>
<protein>
    <recommendedName>
        <fullName evidence="5">DUF3667 domain-containing protein</fullName>
    </recommendedName>
</protein>
<reference evidence="3 4" key="1">
    <citation type="submission" date="2017-08" db="EMBL/GenBank/DDBJ databases">
        <title>Infants hospitalized years apart are colonized by the same room-sourced microbial strains.</title>
        <authorList>
            <person name="Brooks B."/>
            <person name="Olm M.R."/>
            <person name="Firek B.A."/>
            <person name="Baker R."/>
            <person name="Thomas B.C."/>
            <person name="Morowitz M.J."/>
            <person name="Banfield J.F."/>
        </authorList>
    </citation>
    <scope>NUCLEOTIDE SEQUENCE [LARGE SCALE GENOMIC DNA]</scope>
    <source>
        <strain evidence="3">S2_012_000_R2_81</strain>
    </source>
</reference>
<keyword evidence="2" id="KW-0812">Transmembrane</keyword>
<feature type="transmembrane region" description="Helical" evidence="2">
    <location>
        <begin position="73"/>
        <end position="91"/>
    </location>
</feature>
<evidence type="ECO:0000313" key="4">
    <source>
        <dbReference type="Proteomes" id="UP000249633"/>
    </source>
</evidence>
<dbReference type="Pfam" id="PF12412">
    <property type="entry name" value="DUF3667"/>
    <property type="match status" value="1"/>
</dbReference>
<accession>A0A2W5DXT3</accession>
<gene>
    <name evidence="3" type="ORF">DI603_02005</name>
</gene>